<proteinExistence type="predicted"/>
<keyword evidence="1" id="KW-1003">Cell membrane</keyword>
<evidence type="ECO:0000256" key="1">
    <source>
        <dbReference type="ARBA" id="ARBA00022475"/>
    </source>
</evidence>
<dbReference type="PANTHER" id="PTHR41335:SF1">
    <property type="entry name" value="MEMBRANE PROTEIN"/>
    <property type="match status" value="1"/>
</dbReference>
<dbReference type="RefSeq" id="WP_081763014.1">
    <property type="nucleotide sequence ID" value="NZ_AZGA01000002.1"/>
</dbReference>
<dbReference type="InterPro" id="IPR010445">
    <property type="entry name" value="LapA_dom"/>
</dbReference>
<dbReference type="PATRIC" id="fig|1423734.3.peg.2483"/>
<feature type="domain" description="Lipopolysaccharide assembly protein A" evidence="7">
    <location>
        <begin position="25"/>
        <end position="86"/>
    </location>
</feature>
<keyword evidence="5" id="KW-0175">Coiled coil</keyword>
<dbReference type="Pfam" id="PF06305">
    <property type="entry name" value="LapA_dom"/>
    <property type="match status" value="1"/>
</dbReference>
<evidence type="ECO:0000256" key="4">
    <source>
        <dbReference type="ARBA" id="ARBA00023136"/>
    </source>
</evidence>
<evidence type="ECO:0000259" key="7">
    <source>
        <dbReference type="Pfam" id="PF06305"/>
    </source>
</evidence>
<evidence type="ECO:0000256" key="3">
    <source>
        <dbReference type="ARBA" id="ARBA00022989"/>
    </source>
</evidence>
<dbReference type="OrthoDB" id="10008532at2"/>
<evidence type="ECO:0000256" key="2">
    <source>
        <dbReference type="ARBA" id="ARBA00022692"/>
    </source>
</evidence>
<dbReference type="Proteomes" id="UP000051236">
    <property type="component" value="Unassembled WGS sequence"/>
</dbReference>
<protein>
    <recommendedName>
        <fullName evidence="7">Lipopolysaccharide assembly protein A domain-containing protein</fullName>
    </recommendedName>
</protein>
<dbReference type="AlphaFoldDB" id="X0PDL7"/>
<keyword evidence="3 6" id="KW-1133">Transmembrane helix</keyword>
<feature type="coiled-coil region" evidence="5">
    <location>
        <begin position="65"/>
        <end position="129"/>
    </location>
</feature>
<dbReference type="EMBL" id="AZGA01000002">
    <property type="protein sequence ID" value="KRM36576.1"/>
    <property type="molecule type" value="Genomic_DNA"/>
</dbReference>
<keyword evidence="4 6" id="KW-0472">Membrane</keyword>
<sequence length="136" mass="14914">MMKKQRNFVIGLIIAILLVIFALINQTPVMIQFGFTKVKLPLILILFISILLGALVTYLFATTGNYNLKKEMKDLRGQVTQLETEQQKAIDTAVDAATAKQAADFKAQLAEKEATIEQLKAAADATDTATTPKNEA</sequence>
<feature type="transmembrane region" description="Helical" evidence="6">
    <location>
        <begin position="38"/>
        <end position="61"/>
    </location>
</feature>
<dbReference type="PANTHER" id="PTHR41335">
    <property type="entry name" value="MEMBRANE PROTEIN-RELATED"/>
    <property type="match status" value="1"/>
</dbReference>
<comment type="caution">
    <text evidence="8">The sequence shown here is derived from an EMBL/GenBank/DDBJ whole genome shotgun (WGS) entry which is preliminary data.</text>
</comment>
<evidence type="ECO:0000313" key="9">
    <source>
        <dbReference type="Proteomes" id="UP000051236"/>
    </source>
</evidence>
<evidence type="ECO:0000256" key="6">
    <source>
        <dbReference type="SAM" id="Phobius"/>
    </source>
</evidence>
<dbReference type="GO" id="GO:0005886">
    <property type="term" value="C:plasma membrane"/>
    <property type="evidence" value="ECO:0007669"/>
    <property type="project" value="InterPro"/>
</dbReference>
<evidence type="ECO:0000256" key="5">
    <source>
        <dbReference type="SAM" id="Coils"/>
    </source>
</evidence>
<dbReference type="eggNOG" id="COG5416">
    <property type="taxonomic scope" value="Bacteria"/>
</dbReference>
<accession>X0PDL7</accession>
<keyword evidence="9" id="KW-1185">Reference proteome</keyword>
<evidence type="ECO:0000313" key="8">
    <source>
        <dbReference type="EMBL" id="KRM36576.1"/>
    </source>
</evidence>
<name>X0PDL7_9LACO</name>
<dbReference type="STRING" id="1423734.FC83_GL002449"/>
<reference evidence="8 9" key="1">
    <citation type="journal article" date="2015" name="Genome Announc.">
        <title>Expanding the biotechnology potential of lactobacilli through comparative genomics of 213 strains and associated genera.</title>
        <authorList>
            <person name="Sun Z."/>
            <person name="Harris H.M."/>
            <person name="McCann A."/>
            <person name="Guo C."/>
            <person name="Argimon S."/>
            <person name="Zhang W."/>
            <person name="Yang X."/>
            <person name="Jeffery I.B."/>
            <person name="Cooney J.C."/>
            <person name="Kagawa T.F."/>
            <person name="Liu W."/>
            <person name="Song Y."/>
            <person name="Salvetti E."/>
            <person name="Wrobel A."/>
            <person name="Rasinkangas P."/>
            <person name="Parkhill J."/>
            <person name="Rea M.C."/>
            <person name="O'Sullivan O."/>
            <person name="Ritari J."/>
            <person name="Douillard F.P."/>
            <person name="Paul Ross R."/>
            <person name="Yang R."/>
            <person name="Briner A.E."/>
            <person name="Felis G.E."/>
            <person name="de Vos W.M."/>
            <person name="Barrangou R."/>
            <person name="Klaenhammer T.R."/>
            <person name="Caufield P.W."/>
            <person name="Cui Y."/>
            <person name="Zhang H."/>
            <person name="O'Toole P.W."/>
        </authorList>
    </citation>
    <scope>NUCLEOTIDE SEQUENCE [LARGE SCALE GENOMIC DNA]</scope>
    <source>
        <strain evidence="8 9">DSM 18527</strain>
    </source>
</reference>
<keyword evidence="2 6" id="KW-0812">Transmembrane</keyword>
<organism evidence="8 9">
    <name type="scientific">Agrilactobacillus composti DSM 18527 = JCM 14202</name>
    <dbReference type="NCBI Taxonomy" id="1423734"/>
    <lineage>
        <taxon>Bacteria</taxon>
        <taxon>Bacillati</taxon>
        <taxon>Bacillota</taxon>
        <taxon>Bacilli</taxon>
        <taxon>Lactobacillales</taxon>
        <taxon>Lactobacillaceae</taxon>
        <taxon>Agrilactobacillus</taxon>
    </lineage>
</organism>
<gene>
    <name evidence="8" type="ORF">FC83_GL002449</name>
</gene>